<dbReference type="Pfam" id="PF03551">
    <property type="entry name" value="PadR"/>
    <property type="match status" value="1"/>
</dbReference>
<dbReference type="InterPro" id="IPR005149">
    <property type="entry name" value="Tscrpt_reg_PadR_N"/>
</dbReference>
<feature type="domain" description="Transcription regulator PadR N-terminal" evidence="2">
    <location>
        <begin position="67"/>
        <end position="136"/>
    </location>
</feature>
<dbReference type="InterPro" id="IPR036390">
    <property type="entry name" value="WH_DNA-bd_sf"/>
</dbReference>
<keyword evidence="4" id="KW-1185">Reference proteome</keyword>
<accession>A0ABU1DH45</accession>
<feature type="region of interest" description="Disordered" evidence="1">
    <location>
        <begin position="28"/>
        <end position="48"/>
    </location>
</feature>
<proteinExistence type="predicted"/>
<comment type="caution">
    <text evidence="3">The sequence shown here is derived from an EMBL/GenBank/DDBJ whole genome shotgun (WGS) entry which is preliminary data.</text>
</comment>
<reference evidence="3" key="1">
    <citation type="submission" date="2020-10" db="EMBL/GenBank/DDBJ databases">
        <authorList>
            <person name="Abbas A."/>
            <person name="Razzaq R."/>
            <person name="Waqas M."/>
            <person name="Abbas N."/>
            <person name="Nielsen T.K."/>
            <person name="Hansen L.H."/>
            <person name="Hussain S."/>
            <person name="Shahid M."/>
        </authorList>
    </citation>
    <scope>NUCLEOTIDE SEQUENCE</scope>
    <source>
        <strain evidence="3">S14</strain>
    </source>
</reference>
<dbReference type="InterPro" id="IPR036388">
    <property type="entry name" value="WH-like_DNA-bd_sf"/>
</dbReference>
<evidence type="ECO:0000313" key="3">
    <source>
        <dbReference type="EMBL" id="MDR4307451.1"/>
    </source>
</evidence>
<dbReference type="PANTHER" id="PTHR43252:SF7">
    <property type="entry name" value="TRANSCRIPTIONAL REGULATOR YQJI"/>
    <property type="match status" value="1"/>
</dbReference>
<evidence type="ECO:0000259" key="2">
    <source>
        <dbReference type="Pfam" id="PF03551"/>
    </source>
</evidence>
<gene>
    <name evidence="3" type="ORF">IHQ68_12570</name>
</gene>
<dbReference type="EMBL" id="JADBEO010000025">
    <property type="protein sequence ID" value="MDR4307451.1"/>
    <property type="molecule type" value="Genomic_DNA"/>
</dbReference>
<dbReference type="Proteomes" id="UP001181622">
    <property type="component" value="Unassembled WGS sequence"/>
</dbReference>
<organism evidence="3 4">
    <name type="scientific">Chelatococcus sambhunathii</name>
    <dbReference type="NCBI Taxonomy" id="363953"/>
    <lineage>
        <taxon>Bacteria</taxon>
        <taxon>Pseudomonadati</taxon>
        <taxon>Pseudomonadota</taxon>
        <taxon>Alphaproteobacteria</taxon>
        <taxon>Hyphomicrobiales</taxon>
        <taxon>Chelatococcaceae</taxon>
        <taxon>Chelatococcus</taxon>
    </lineage>
</organism>
<dbReference type="Gene3D" id="1.10.10.10">
    <property type="entry name" value="Winged helix-like DNA-binding domain superfamily/Winged helix DNA-binding domain"/>
    <property type="match status" value="1"/>
</dbReference>
<evidence type="ECO:0000313" key="4">
    <source>
        <dbReference type="Proteomes" id="UP001181622"/>
    </source>
</evidence>
<sequence>MSSHAIPFGHWGRRPWFASSDHGDRACGSRFRGGPFGRHRGGPFGGGPFGRGGGGRMFDAGALRLVVLGLLAEAPRHGYDVIKALEARFRGTYSPSPGSIYPMLQMMEDADLAVSETQGNKRLYSITDAGRAYLEENRAELDKINAQLDETSDALGDVALGEVISDLRRVLFEKLRDGRLTGEQAAKAREILNRAARDLRDL</sequence>
<evidence type="ECO:0000256" key="1">
    <source>
        <dbReference type="SAM" id="MobiDB-lite"/>
    </source>
</evidence>
<name>A0ABU1DH45_9HYPH</name>
<protein>
    <submittedName>
        <fullName evidence="3">Helix-turn-helix transcriptional regulator</fullName>
    </submittedName>
</protein>
<dbReference type="SUPFAM" id="SSF46785">
    <property type="entry name" value="Winged helix' DNA-binding domain"/>
    <property type="match status" value="1"/>
</dbReference>
<dbReference type="PANTHER" id="PTHR43252">
    <property type="entry name" value="TRANSCRIPTIONAL REGULATOR YQJI"/>
    <property type="match status" value="1"/>
</dbReference>